<comment type="similarity">
    <text evidence="4 10">Belongs to the aspartate/ornithine carbamoyltransferase superfamily. OTCase family.</text>
</comment>
<dbReference type="OrthoDB" id="9802587at2"/>
<feature type="binding site" evidence="10">
    <location>
        <position position="234"/>
    </location>
    <ligand>
        <name>L-ornithine</name>
        <dbReference type="ChEBI" id="CHEBI:46911"/>
    </ligand>
</feature>
<dbReference type="GO" id="GO:0016597">
    <property type="term" value="F:amino acid binding"/>
    <property type="evidence" value="ECO:0007669"/>
    <property type="project" value="InterPro"/>
</dbReference>
<evidence type="ECO:0000313" key="13">
    <source>
        <dbReference type="EMBL" id="SDQ42706.1"/>
    </source>
</evidence>
<organism evidence="13 14">
    <name type="scientific">Carnobacterium viridans</name>
    <dbReference type="NCBI Taxonomy" id="174587"/>
    <lineage>
        <taxon>Bacteria</taxon>
        <taxon>Bacillati</taxon>
        <taxon>Bacillota</taxon>
        <taxon>Bacilli</taxon>
        <taxon>Lactobacillales</taxon>
        <taxon>Carnobacteriaceae</taxon>
        <taxon>Carnobacterium</taxon>
    </lineage>
</organism>
<dbReference type="NCBIfam" id="TIGR00658">
    <property type="entry name" value="orni_carb_tr"/>
    <property type="match status" value="1"/>
</dbReference>
<dbReference type="FunFam" id="3.40.50.1370:FF:000008">
    <property type="entry name" value="Ornithine carbamoyltransferase"/>
    <property type="match status" value="1"/>
</dbReference>
<dbReference type="GO" id="GO:0042450">
    <property type="term" value="P:L-arginine biosynthetic process via ornithine"/>
    <property type="evidence" value="ECO:0007669"/>
    <property type="project" value="UniProtKB-UniRule"/>
</dbReference>
<name>A0A1H1AU94_9LACT</name>
<proteinExistence type="inferred from homology"/>
<dbReference type="PROSITE" id="PS00097">
    <property type="entry name" value="CARBAMOYLTRANSFERASE"/>
    <property type="match status" value="1"/>
</dbReference>
<dbReference type="InterPro" id="IPR006132">
    <property type="entry name" value="Asp/Orn_carbamoyltranf_P-bd"/>
</dbReference>
<dbReference type="InterPro" id="IPR002292">
    <property type="entry name" value="Orn/put_carbamltrans"/>
</dbReference>
<evidence type="ECO:0000256" key="5">
    <source>
        <dbReference type="ARBA" id="ARBA00013007"/>
    </source>
</evidence>
<feature type="binding site" evidence="10">
    <location>
        <begin position="274"/>
        <end position="275"/>
    </location>
    <ligand>
        <name>carbamoyl phosphate</name>
        <dbReference type="ChEBI" id="CHEBI:58228"/>
    </ligand>
</feature>
<dbReference type="HAMAP" id="MF_01109">
    <property type="entry name" value="OTCase"/>
    <property type="match status" value="1"/>
</dbReference>
<protein>
    <recommendedName>
        <fullName evidence="6 10">Ornithine carbamoyltransferase</fullName>
        <shortName evidence="10">OTCase</shortName>
        <ecNumber evidence="5 10">2.1.3.3</ecNumber>
    </recommendedName>
</protein>
<evidence type="ECO:0000256" key="10">
    <source>
        <dbReference type="HAMAP-Rule" id="MF_01109"/>
    </source>
</evidence>
<feature type="binding site" evidence="10">
    <location>
        <begin position="60"/>
        <end position="63"/>
    </location>
    <ligand>
        <name>carbamoyl phosphate</name>
        <dbReference type="ChEBI" id="CHEBI:58228"/>
    </ligand>
</feature>
<feature type="binding site" evidence="10">
    <location>
        <position position="302"/>
    </location>
    <ligand>
        <name>carbamoyl phosphate</name>
        <dbReference type="ChEBI" id="CHEBI:58228"/>
    </ligand>
</feature>
<keyword evidence="8 10" id="KW-0808">Transferase</keyword>
<dbReference type="SUPFAM" id="SSF53671">
    <property type="entry name" value="Aspartate/ornithine carbamoyltransferase"/>
    <property type="match status" value="1"/>
</dbReference>
<evidence type="ECO:0000256" key="3">
    <source>
        <dbReference type="ARBA" id="ARBA00004975"/>
    </source>
</evidence>
<dbReference type="PRINTS" id="PR00100">
    <property type="entry name" value="AOTCASE"/>
</dbReference>
<keyword evidence="7 10" id="KW-0963">Cytoplasm</keyword>
<evidence type="ECO:0000256" key="8">
    <source>
        <dbReference type="ARBA" id="ARBA00022679"/>
    </source>
</evidence>
<dbReference type="FunFam" id="3.40.50.1370:FF:000016">
    <property type="entry name" value="Ornithine carbamoyltransferase"/>
    <property type="match status" value="1"/>
</dbReference>
<keyword evidence="14" id="KW-1185">Reference proteome</keyword>
<comment type="pathway">
    <text evidence="3">Amino-acid biosynthesis; L-arginine biosynthesis; L-arginine from L-ornithine and carbamoyl phosphate: step 1/3.</text>
</comment>
<dbReference type="PANTHER" id="PTHR45753">
    <property type="entry name" value="ORNITHINE CARBAMOYLTRANSFERASE, MITOCHONDRIAL"/>
    <property type="match status" value="1"/>
</dbReference>
<sequence>MAEQNWELSKKDILQVADLTRKELTALIQDAIIMKQQTKAGIPHPHLQGKTLGMIFEKSSTRTRVSFEVGMTQLGGHALFLSSKDIQLGRGESIADTAKVLSRYVDGLMIRTFGHEMIEEFAENASVPIINGLTNEHHPMQVLADLMTIYEKKGKLQGLTVAYVGDGNNNMPHSLMEGAAIMGMNMRIASPKGYEPLEAVFQDAKSKAEKLGATVHFTYDPIEAVKEADIVVTDVWTSMGMEAEETERLTAFLPYQVNTALTHYAKEDFIFLHCLPTHRGEEVTAEIIDGNHSVVFDEAENRLHAQKAVLKKLMGNR</sequence>
<feature type="domain" description="Aspartate/ornithine carbamoyltransferase Asp/Orn-binding" evidence="11">
    <location>
        <begin position="157"/>
        <end position="311"/>
    </location>
</feature>
<feature type="binding site" evidence="10">
    <location>
        <begin position="238"/>
        <end position="239"/>
    </location>
    <ligand>
        <name>L-ornithine</name>
        <dbReference type="ChEBI" id="CHEBI:46911"/>
    </ligand>
</feature>
<evidence type="ECO:0000256" key="4">
    <source>
        <dbReference type="ARBA" id="ARBA00007805"/>
    </source>
</evidence>
<reference evidence="14" key="1">
    <citation type="submission" date="2016-10" db="EMBL/GenBank/DDBJ databases">
        <authorList>
            <person name="Varghese N."/>
            <person name="Submissions S."/>
        </authorList>
    </citation>
    <scope>NUCLEOTIDE SEQUENCE [LARGE SCALE GENOMIC DNA]</scope>
    <source>
        <strain evidence="14">MPL-11</strain>
    </source>
</reference>
<evidence type="ECO:0000259" key="11">
    <source>
        <dbReference type="Pfam" id="PF00185"/>
    </source>
</evidence>
<dbReference type="InterPro" id="IPR006131">
    <property type="entry name" value="Asp_carbamoyltransf_Asp/Orn-bd"/>
</dbReference>
<dbReference type="RefSeq" id="WP_089977929.1">
    <property type="nucleotide sequence ID" value="NZ_FNJW01000008.1"/>
</dbReference>
<dbReference type="NCBIfam" id="NF001986">
    <property type="entry name" value="PRK00779.1"/>
    <property type="match status" value="1"/>
</dbReference>
<dbReference type="AlphaFoldDB" id="A0A1H1AU94"/>
<gene>
    <name evidence="13" type="ORF">SAMN04487752_2238</name>
</gene>
<accession>A0A1H1AU94</accession>
<feature type="binding site" evidence="10">
    <location>
        <position position="111"/>
    </location>
    <ligand>
        <name>carbamoyl phosphate</name>
        <dbReference type="ChEBI" id="CHEBI:58228"/>
    </ligand>
</feature>
<evidence type="ECO:0000313" key="14">
    <source>
        <dbReference type="Proteomes" id="UP000199481"/>
    </source>
</evidence>
<dbReference type="PRINTS" id="PR00102">
    <property type="entry name" value="OTCASE"/>
</dbReference>
<dbReference type="InterPro" id="IPR006130">
    <property type="entry name" value="Asp/Orn_carbamoylTrfase"/>
</dbReference>
<dbReference type="EMBL" id="FNJW01000008">
    <property type="protein sequence ID" value="SDQ42706.1"/>
    <property type="molecule type" value="Genomic_DNA"/>
</dbReference>
<dbReference type="InterPro" id="IPR036901">
    <property type="entry name" value="Asp/Orn_carbamoylTrfase_sf"/>
</dbReference>
<dbReference type="Proteomes" id="UP000199481">
    <property type="component" value="Unassembled WGS sequence"/>
</dbReference>
<evidence type="ECO:0000256" key="7">
    <source>
        <dbReference type="ARBA" id="ARBA00022490"/>
    </source>
</evidence>
<dbReference type="Pfam" id="PF02729">
    <property type="entry name" value="OTCace_N"/>
    <property type="match status" value="1"/>
</dbReference>
<dbReference type="PANTHER" id="PTHR45753:SF3">
    <property type="entry name" value="ORNITHINE TRANSCARBAMYLASE, MITOCHONDRIAL"/>
    <property type="match status" value="1"/>
</dbReference>
<evidence type="ECO:0000256" key="1">
    <source>
        <dbReference type="ARBA" id="ARBA00003822"/>
    </source>
</evidence>
<feature type="binding site" evidence="10">
    <location>
        <begin position="138"/>
        <end position="141"/>
    </location>
    <ligand>
        <name>carbamoyl phosphate</name>
        <dbReference type="ChEBI" id="CHEBI:58228"/>
    </ligand>
</feature>
<comment type="subcellular location">
    <subcellularLocation>
        <location evidence="2 10">Cytoplasm</location>
    </subcellularLocation>
</comment>
<feature type="binding site" evidence="10">
    <location>
        <position position="87"/>
    </location>
    <ligand>
        <name>carbamoyl phosphate</name>
        <dbReference type="ChEBI" id="CHEBI:58228"/>
    </ligand>
</feature>
<comment type="function">
    <text evidence="1">Reversibly catalyzes the transfer of the carbamoyl group from carbamoyl phosphate (CP) to the N(epsilon) atom of ornithine (ORN) to produce L-citrulline.</text>
</comment>
<dbReference type="GO" id="GO:0004585">
    <property type="term" value="F:ornithine carbamoyltransferase activity"/>
    <property type="evidence" value="ECO:0007669"/>
    <property type="project" value="UniProtKB-UniRule"/>
</dbReference>
<dbReference type="GO" id="GO:0005737">
    <property type="term" value="C:cytoplasm"/>
    <property type="evidence" value="ECO:0007669"/>
    <property type="project" value="UniProtKB-SubCell"/>
</dbReference>
<evidence type="ECO:0000256" key="2">
    <source>
        <dbReference type="ARBA" id="ARBA00004496"/>
    </source>
</evidence>
<comment type="catalytic activity">
    <reaction evidence="9 10">
        <text>carbamoyl phosphate + L-ornithine = L-citrulline + phosphate + H(+)</text>
        <dbReference type="Rhea" id="RHEA:19513"/>
        <dbReference type="ChEBI" id="CHEBI:15378"/>
        <dbReference type="ChEBI" id="CHEBI:43474"/>
        <dbReference type="ChEBI" id="CHEBI:46911"/>
        <dbReference type="ChEBI" id="CHEBI:57743"/>
        <dbReference type="ChEBI" id="CHEBI:58228"/>
        <dbReference type="EC" id="2.1.3.3"/>
    </reaction>
</comment>
<dbReference type="GO" id="GO:0019240">
    <property type="term" value="P:citrulline biosynthetic process"/>
    <property type="evidence" value="ECO:0007669"/>
    <property type="project" value="TreeGrafter"/>
</dbReference>
<feature type="domain" description="Aspartate/ornithine carbamoyltransferase carbamoyl-P binding" evidence="12">
    <location>
        <begin position="11"/>
        <end position="151"/>
    </location>
</feature>
<dbReference type="EC" id="2.1.3.3" evidence="5 10"/>
<dbReference type="Pfam" id="PF00185">
    <property type="entry name" value="OTCace"/>
    <property type="match status" value="1"/>
</dbReference>
<feature type="binding site" evidence="10">
    <location>
        <position position="170"/>
    </location>
    <ligand>
        <name>L-ornithine</name>
        <dbReference type="ChEBI" id="CHEBI:46911"/>
    </ligand>
</feature>
<dbReference type="InterPro" id="IPR024904">
    <property type="entry name" value="OTCase_ArgI"/>
</dbReference>
<evidence type="ECO:0000259" key="12">
    <source>
        <dbReference type="Pfam" id="PF02729"/>
    </source>
</evidence>
<evidence type="ECO:0000256" key="9">
    <source>
        <dbReference type="ARBA" id="ARBA00048772"/>
    </source>
</evidence>
<dbReference type="Gene3D" id="3.40.50.1370">
    <property type="entry name" value="Aspartate/ornithine carbamoyltransferase"/>
    <property type="match status" value="2"/>
</dbReference>
<evidence type="ECO:0000256" key="6">
    <source>
        <dbReference type="ARBA" id="ARBA00016634"/>
    </source>
</evidence>